<feature type="domain" description="Right handed beta helix" evidence="2">
    <location>
        <begin position="139"/>
        <end position="301"/>
    </location>
</feature>
<evidence type="ECO:0000313" key="3">
    <source>
        <dbReference type="EMBL" id="MBB6126428.1"/>
    </source>
</evidence>
<dbReference type="RefSeq" id="WP_183585458.1">
    <property type="nucleotide sequence ID" value="NZ_JACHCA010000001.1"/>
</dbReference>
<protein>
    <submittedName>
        <fullName evidence="3">Parallel beta-helix repeat protein</fullName>
    </submittedName>
</protein>
<comment type="caution">
    <text evidence="3">The sequence shown here is derived from an EMBL/GenBank/DDBJ whole genome shotgun (WGS) entry which is preliminary data.</text>
</comment>
<sequence length="331" mass="35739">MRTSNQSVKALLTLAAVSFFSFSCKKEVSNNNSNDQTTSRKLGIQSTTYYLSASSNSTDFQSLVDAAAANDIIILKTGSHYVTTPIRLMAGKNNITIRGESGTVVRKAPNSYNAAVFEITGNYNTIDLIELDGGNLPEAGIIIYGQHNTVSNSKVHNCGNASAVGAGILLHDTGNPVCCYNTVIGCSVYYNYMVGVSQHGHSNGTIRDNQIYQNGAEGLTIDVLSHNNYVYNNWIHQNNTSNFGVGGIGIDDSNGNLIDNNTIDYTQYKSGITFQNNIGGCDGTTVTNNRINYNAQYGITERWTQYSNTNTSSFSTDQFIGNSSGTTTIIH</sequence>
<evidence type="ECO:0000259" key="2">
    <source>
        <dbReference type="Pfam" id="PF13229"/>
    </source>
</evidence>
<feature type="chain" id="PRO_5033048143" evidence="1">
    <location>
        <begin position="26"/>
        <end position="331"/>
    </location>
</feature>
<dbReference type="InterPro" id="IPR039448">
    <property type="entry name" value="Beta_helix"/>
</dbReference>
<name>A0A841JCU6_9SPHI</name>
<dbReference type="PROSITE" id="PS51257">
    <property type="entry name" value="PROKAR_LIPOPROTEIN"/>
    <property type="match status" value="1"/>
</dbReference>
<proteinExistence type="predicted"/>
<dbReference type="AlphaFoldDB" id="A0A841JCU6"/>
<dbReference type="InterPro" id="IPR011050">
    <property type="entry name" value="Pectin_lyase_fold/virulence"/>
</dbReference>
<reference evidence="3 4" key="1">
    <citation type="submission" date="2020-08" db="EMBL/GenBank/DDBJ databases">
        <title>Genomic Encyclopedia of Type Strains, Phase IV (KMG-V): Genome sequencing to study the core and pangenomes of soil and plant-associated prokaryotes.</title>
        <authorList>
            <person name="Whitman W."/>
        </authorList>
    </citation>
    <scope>NUCLEOTIDE SEQUENCE [LARGE SCALE GENOMIC DNA]</scope>
    <source>
        <strain evidence="3 4">MP601</strain>
    </source>
</reference>
<dbReference type="Proteomes" id="UP000548326">
    <property type="component" value="Unassembled WGS sequence"/>
</dbReference>
<evidence type="ECO:0000256" key="1">
    <source>
        <dbReference type="SAM" id="SignalP"/>
    </source>
</evidence>
<dbReference type="Pfam" id="PF13229">
    <property type="entry name" value="Beta_helix"/>
    <property type="match status" value="1"/>
</dbReference>
<dbReference type="InterPro" id="IPR012334">
    <property type="entry name" value="Pectin_lyas_fold"/>
</dbReference>
<dbReference type="Gene3D" id="2.160.20.10">
    <property type="entry name" value="Single-stranded right-handed beta-helix, Pectin lyase-like"/>
    <property type="match status" value="1"/>
</dbReference>
<keyword evidence="1" id="KW-0732">Signal</keyword>
<dbReference type="SMART" id="SM00710">
    <property type="entry name" value="PbH1"/>
    <property type="match status" value="5"/>
</dbReference>
<dbReference type="SUPFAM" id="SSF51126">
    <property type="entry name" value="Pectin lyase-like"/>
    <property type="match status" value="1"/>
</dbReference>
<evidence type="ECO:0000313" key="4">
    <source>
        <dbReference type="Proteomes" id="UP000548326"/>
    </source>
</evidence>
<dbReference type="EMBL" id="JACHCA010000001">
    <property type="protein sequence ID" value="MBB6126428.1"/>
    <property type="molecule type" value="Genomic_DNA"/>
</dbReference>
<organism evidence="3 4">
    <name type="scientific">Mucilaginibacter lappiensis</name>
    <dbReference type="NCBI Taxonomy" id="354630"/>
    <lineage>
        <taxon>Bacteria</taxon>
        <taxon>Pseudomonadati</taxon>
        <taxon>Bacteroidota</taxon>
        <taxon>Sphingobacteriia</taxon>
        <taxon>Sphingobacteriales</taxon>
        <taxon>Sphingobacteriaceae</taxon>
        <taxon>Mucilaginibacter</taxon>
    </lineage>
</organism>
<feature type="signal peptide" evidence="1">
    <location>
        <begin position="1"/>
        <end position="25"/>
    </location>
</feature>
<accession>A0A841JCU6</accession>
<dbReference type="InterPro" id="IPR006626">
    <property type="entry name" value="PbH1"/>
</dbReference>
<gene>
    <name evidence="3" type="ORF">HDF22_000529</name>
</gene>